<dbReference type="EMBL" id="JNVC02000013">
    <property type="protein sequence ID" value="KEZ48979.1"/>
    <property type="molecule type" value="Genomic_DNA"/>
</dbReference>
<dbReference type="InterPro" id="IPR002401">
    <property type="entry name" value="Cyt_P450_E_grp-I"/>
</dbReference>
<dbReference type="PRINTS" id="PR00463">
    <property type="entry name" value="EP450I"/>
</dbReference>
<keyword evidence="4 8" id="KW-0560">Oxidoreductase</keyword>
<dbReference type="GO" id="GO:0005506">
    <property type="term" value="F:iron ion binding"/>
    <property type="evidence" value="ECO:0007669"/>
    <property type="project" value="InterPro"/>
</dbReference>
<dbReference type="PRINTS" id="PR00385">
    <property type="entry name" value="P450"/>
</dbReference>
<evidence type="ECO:0000256" key="1">
    <source>
        <dbReference type="ARBA" id="ARBA00010617"/>
    </source>
</evidence>
<dbReference type="Proteomes" id="UP000028549">
    <property type="component" value="Unassembled WGS sequence"/>
</dbReference>
<proteinExistence type="inferred from homology"/>
<evidence type="ECO:0000256" key="5">
    <source>
        <dbReference type="ARBA" id="ARBA00023004"/>
    </source>
</evidence>
<dbReference type="InterPro" id="IPR050196">
    <property type="entry name" value="Cytochrome_P450_Monoox"/>
</dbReference>
<dbReference type="CDD" id="cd20620">
    <property type="entry name" value="CYP132-like"/>
    <property type="match status" value="1"/>
</dbReference>
<keyword evidence="10" id="KW-1185">Reference proteome</keyword>
<evidence type="ECO:0000313" key="10">
    <source>
        <dbReference type="Proteomes" id="UP000028549"/>
    </source>
</evidence>
<keyword evidence="3 7" id="KW-0479">Metal-binding</keyword>
<dbReference type="GO" id="GO:0004497">
    <property type="term" value="F:monooxygenase activity"/>
    <property type="evidence" value="ECO:0007669"/>
    <property type="project" value="UniProtKB-KW"/>
</dbReference>
<dbReference type="InterPro" id="IPR017972">
    <property type="entry name" value="Cyt_P450_CS"/>
</dbReference>
<evidence type="ECO:0000256" key="4">
    <source>
        <dbReference type="ARBA" id="ARBA00023002"/>
    </source>
</evidence>
<reference evidence="9 10" key="1">
    <citation type="journal article" date="2005" name="Int. J. Syst. Evol. Microbiol.">
        <title>Bacillus cibi sp. nov., isolated from jeotgal, a traditional Korean fermented seafood.</title>
        <authorList>
            <person name="Yoon J.H."/>
            <person name="Lee C.H."/>
            <person name="Oh T.K."/>
        </authorList>
    </citation>
    <scope>NUCLEOTIDE SEQUENCE [LARGE SCALE GENOMIC DNA]</scope>
    <source>
        <strain evidence="9 10">DSM 16189</strain>
    </source>
</reference>
<dbReference type="RefSeq" id="WP_029283149.1">
    <property type="nucleotide sequence ID" value="NZ_JNVC02000013.1"/>
</dbReference>
<evidence type="ECO:0008006" key="11">
    <source>
        <dbReference type="Google" id="ProtNLM"/>
    </source>
</evidence>
<evidence type="ECO:0000313" key="9">
    <source>
        <dbReference type="EMBL" id="KEZ48979.1"/>
    </source>
</evidence>
<dbReference type="PANTHER" id="PTHR24291:SF50">
    <property type="entry name" value="BIFUNCTIONAL ALBAFLAVENONE MONOOXYGENASE_TERPENE SYNTHASE"/>
    <property type="match status" value="1"/>
</dbReference>
<dbReference type="PROSITE" id="PS00086">
    <property type="entry name" value="CYTOCHROME_P450"/>
    <property type="match status" value="1"/>
</dbReference>
<dbReference type="Pfam" id="PF00067">
    <property type="entry name" value="p450"/>
    <property type="match status" value="1"/>
</dbReference>
<organism evidence="9 10">
    <name type="scientific">Metabacillus indicus</name>
    <name type="common">Bacillus indicus</name>
    <dbReference type="NCBI Taxonomy" id="246786"/>
    <lineage>
        <taxon>Bacteria</taxon>
        <taxon>Bacillati</taxon>
        <taxon>Bacillota</taxon>
        <taxon>Bacilli</taxon>
        <taxon>Bacillales</taxon>
        <taxon>Bacillaceae</taxon>
        <taxon>Metabacillus</taxon>
    </lineage>
</organism>
<dbReference type="SUPFAM" id="SSF48264">
    <property type="entry name" value="Cytochrome P450"/>
    <property type="match status" value="1"/>
</dbReference>
<evidence type="ECO:0000256" key="8">
    <source>
        <dbReference type="RuleBase" id="RU000461"/>
    </source>
</evidence>
<dbReference type="GO" id="GO:0016705">
    <property type="term" value="F:oxidoreductase activity, acting on paired donors, with incorporation or reduction of molecular oxygen"/>
    <property type="evidence" value="ECO:0007669"/>
    <property type="project" value="InterPro"/>
</dbReference>
<dbReference type="OrthoDB" id="9789468at2"/>
<dbReference type="GO" id="GO:0020037">
    <property type="term" value="F:heme binding"/>
    <property type="evidence" value="ECO:0007669"/>
    <property type="project" value="InterPro"/>
</dbReference>
<dbReference type="InterPro" id="IPR001128">
    <property type="entry name" value="Cyt_P450"/>
</dbReference>
<keyword evidence="6 8" id="KW-0503">Monooxygenase</keyword>
<evidence type="ECO:0000256" key="7">
    <source>
        <dbReference type="PIRSR" id="PIRSR602401-1"/>
    </source>
</evidence>
<comment type="caution">
    <text evidence="9">The sequence shown here is derived from an EMBL/GenBank/DDBJ whole genome shotgun (WGS) entry which is preliminary data.</text>
</comment>
<comment type="cofactor">
    <cofactor evidence="7">
        <name>heme</name>
        <dbReference type="ChEBI" id="CHEBI:30413"/>
    </cofactor>
</comment>
<dbReference type="PANTHER" id="PTHR24291">
    <property type="entry name" value="CYTOCHROME P450 FAMILY 4"/>
    <property type="match status" value="1"/>
</dbReference>
<dbReference type="AlphaFoldDB" id="A0A084GNR7"/>
<dbReference type="InterPro" id="IPR036396">
    <property type="entry name" value="Cyt_P450_sf"/>
</dbReference>
<sequence length="436" mass="48879">MIAKIPGTQLQNYLKFRKDPLEFLYRTHTLGEIVAINPKSKNTSYIIHSREAVKQILTLKEEAFVKGSSSKTLGKTLGNGVLTSEGEVHKRQRKLMQPSFHKRKVAEYADTAVSMTEELLSSYRDGETRSIHEDMMNLTLRIIVQTMFGERLSNETNPVASAVSDIIEKTAQSLLTPFSPPDFLPTAQNRKYKRGVKTLDELADLLIEKGAKNQGSGHLLSLLFQAADEKGEPLTRTELRDQIVTILIAGHETTANVLTWIFAVLAKHPQVEEKMLAEIKDAGQLTFESMKALPYTQQVVQETLRLYPAAWIILREAKTDVEIAGNHFQKGSIFLISPYVMHRNPALFRDPETFNPGRFSKDSGEEIPLYGFFPFGGGSRGCIGSQFAMMEAVLISATVLRKYKLKLTSPDEELQPEPLVSLRVKNGLKMKAVKRS</sequence>
<feature type="binding site" description="axial binding residue" evidence="7">
    <location>
        <position position="382"/>
    </location>
    <ligand>
        <name>heme</name>
        <dbReference type="ChEBI" id="CHEBI:30413"/>
    </ligand>
    <ligandPart>
        <name>Fe</name>
        <dbReference type="ChEBI" id="CHEBI:18248"/>
    </ligandPart>
</feature>
<keyword evidence="2 7" id="KW-0349">Heme</keyword>
<accession>A0A084GNR7</accession>
<dbReference type="Gene3D" id="1.10.630.10">
    <property type="entry name" value="Cytochrome P450"/>
    <property type="match status" value="1"/>
</dbReference>
<evidence type="ECO:0000256" key="3">
    <source>
        <dbReference type="ARBA" id="ARBA00022723"/>
    </source>
</evidence>
<name>A0A084GNR7_METID</name>
<evidence type="ECO:0000256" key="6">
    <source>
        <dbReference type="ARBA" id="ARBA00023033"/>
    </source>
</evidence>
<protein>
    <recommendedName>
        <fullName evidence="11">Cytochrome P450</fullName>
    </recommendedName>
</protein>
<evidence type="ECO:0000256" key="2">
    <source>
        <dbReference type="ARBA" id="ARBA00022617"/>
    </source>
</evidence>
<dbReference type="STRING" id="246786.GS18_0216325"/>
<comment type="similarity">
    <text evidence="1 8">Belongs to the cytochrome P450 family.</text>
</comment>
<gene>
    <name evidence="9" type="ORF">GS18_0216325</name>
</gene>
<keyword evidence="5 7" id="KW-0408">Iron</keyword>